<dbReference type="RefSeq" id="WP_027202609.1">
    <property type="nucleotide sequence ID" value="NZ_CAJKXH010000030.1"/>
</dbReference>
<evidence type="ECO:0000313" key="2">
    <source>
        <dbReference type="Proteomes" id="UP000654720"/>
    </source>
</evidence>
<sequence>MHFYKIFILLYLISLSACQNRREKEIKQFIASWEGKEIILPSSWQNVQDSLWEAAIQKQFKIFTYVDTNGCTECQLKLYDWEILHKKLDSLNKNATILYIVHNKFPQYIESIKKRNNITFPFFIDEENKIGKINHLSSKLLYRTFLLDSMNKIILFGNPIQNEQIWNLYKQTITNK</sequence>
<accession>A0ABX7H1I9</accession>
<dbReference type="GeneID" id="93098516"/>
<keyword evidence="2" id="KW-1185">Reference proteome</keyword>
<dbReference type="SUPFAM" id="SSF52833">
    <property type="entry name" value="Thioredoxin-like"/>
    <property type="match status" value="1"/>
</dbReference>
<name>A0ABX7H1I9_9BACT</name>
<protein>
    <recommendedName>
        <fullName evidence="3">Thioredoxin family protein</fullName>
    </recommendedName>
</protein>
<dbReference type="PROSITE" id="PS51257">
    <property type="entry name" value="PROKAR_LIPOPROTEIN"/>
    <property type="match status" value="1"/>
</dbReference>
<gene>
    <name evidence="1" type="ORF">I6J59_13045</name>
</gene>
<organism evidence="1 2">
    <name type="scientific">Butyricimonas virosa</name>
    <dbReference type="NCBI Taxonomy" id="544645"/>
    <lineage>
        <taxon>Bacteria</taxon>
        <taxon>Pseudomonadati</taxon>
        <taxon>Bacteroidota</taxon>
        <taxon>Bacteroidia</taxon>
        <taxon>Bacteroidales</taxon>
        <taxon>Odoribacteraceae</taxon>
        <taxon>Butyricimonas</taxon>
    </lineage>
</organism>
<evidence type="ECO:0000313" key="1">
    <source>
        <dbReference type="EMBL" id="QRO48860.1"/>
    </source>
</evidence>
<proteinExistence type="predicted"/>
<dbReference type="EMBL" id="CP069450">
    <property type="protein sequence ID" value="QRO48860.1"/>
    <property type="molecule type" value="Genomic_DNA"/>
</dbReference>
<evidence type="ECO:0008006" key="3">
    <source>
        <dbReference type="Google" id="ProtNLM"/>
    </source>
</evidence>
<dbReference type="Gene3D" id="3.40.30.10">
    <property type="entry name" value="Glutaredoxin"/>
    <property type="match status" value="1"/>
</dbReference>
<dbReference type="Proteomes" id="UP000654720">
    <property type="component" value="Chromosome"/>
</dbReference>
<dbReference type="InterPro" id="IPR036249">
    <property type="entry name" value="Thioredoxin-like_sf"/>
</dbReference>
<reference evidence="1 2" key="1">
    <citation type="submission" date="2021-02" db="EMBL/GenBank/DDBJ databases">
        <title>FDA dAtabase for Regulatory Grade micrObial Sequences (FDA-ARGOS): Supporting development and validation of Infectious Disease Dx tests.</title>
        <authorList>
            <person name="Carlson P."/>
            <person name="Fischbach M."/>
            <person name="Hastie J."/>
            <person name="Bilen M."/>
            <person name="Cheng A."/>
            <person name="Tallon L."/>
            <person name="Sadzewicz L."/>
            <person name="Zhao X."/>
            <person name="Boylan J."/>
            <person name="Ott S."/>
            <person name="Bowen H."/>
            <person name="Vavikolanu K."/>
            <person name="Mehta A."/>
            <person name="Aluvathingal J."/>
            <person name="Nadendla S."/>
            <person name="Yan Y."/>
            <person name="Sichtig H."/>
        </authorList>
    </citation>
    <scope>NUCLEOTIDE SEQUENCE [LARGE SCALE GENOMIC DNA]</scope>
    <source>
        <strain evidence="1 2">FDAARGOS_1229</strain>
    </source>
</reference>